<feature type="transmembrane region" description="Helical" evidence="8">
    <location>
        <begin position="232"/>
        <end position="253"/>
    </location>
</feature>
<dbReference type="NCBIfam" id="TIGR00836">
    <property type="entry name" value="amt"/>
    <property type="match status" value="1"/>
</dbReference>
<dbReference type="PROSITE" id="PS01219">
    <property type="entry name" value="AMMONIUM_TRANSP"/>
    <property type="match status" value="1"/>
</dbReference>
<feature type="transmembrane region" description="Helical" evidence="8">
    <location>
        <begin position="477"/>
        <end position="499"/>
    </location>
</feature>
<dbReference type="InterPro" id="IPR024041">
    <property type="entry name" value="NH4_transpt_AmtB-like_dom"/>
</dbReference>
<evidence type="ECO:0000256" key="1">
    <source>
        <dbReference type="ARBA" id="ARBA00004141"/>
    </source>
</evidence>
<feature type="transmembrane region" description="Helical" evidence="8">
    <location>
        <begin position="315"/>
        <end position="332"/>
    </location>
</feature>
<comment type="similarity">
    <text evidence="2 8">Belongs to the ammonia transporter channel (TC 1.A.11.2) family.</text>
</comment>
<feature type="transmembrane region" description="Helical" evidence="8">
    <location>
        <begin position="352"/>
        <end position="370"/>
    </location>
</feature>
<dbReference type="PATRIC" id="fig|1183438.3.peg.586"/>
<organism evidence="10 11">
    <name type="scientific">Gloeobacter kilaueensis (strain ATCC BAA-2537 / CCAP 1431/1 / ULC 316 / JS1)</name>
    <dbReference type="NCBI Taxonomy" id="1183438"/>
    <lineage>
        <taxon>Bacteria</taxon>
        <taxon>Bacillati</taxon>
        <taxon>Cyanobacteriota</taxon>
        <taxon>Cyanophyceae</taxon>
        <taxon>Gloeobacterales</taxon>
        <taxon>Gloeobacteraceae</taxon>
        <taxon>Gloeobacter</taxon>
    </lineage>
</organism>
<dbReference type="KEGG" id="glj:GKIL_0586"/>
<dbReference type="EMBL" id="CP003587">
    <property type="protein sequence ID" value="AGY56832.1"/>
    <property type="molecule type" value="Genomic_DNA"/>
</dbReference>
<feature type="transmembrane region" description="Helical" evidence="8">
    <location>
        <begin position="432"/>
        <end position="451"/>
    </location>
</feature>
<keyword evidence="11" id="KW-1185">Reference proteome</keyword>
<evidence type="ECO:0000256" key="8">
    <source>
        <dbReference type="RuleBase" id="RU362002"/>
    </source>
</evidence>
<dbReference type="PANTHER" id="PTHR11730:SF6">
    <property type="entry name" value="AMMONIUM TRANSPORTER"/>
    <property type="match status" value="1"/>
</dbReference>
<proteinExistence type="inferred from homology"/>
<feature type="transmembrane region" description="Helical" evidence="8">
    <location>
        <begin position="273"/>
        <end position="294"/>
    </location>
</feature>
<dbReference type="InterPro" id="IPR001905">
    <property type="entry name" value="Ammonium_transpt"/>
</dbReference>
<dbReference type="PANTHER" id="PTHR11730">
    <property type="entry name" value="AMMONIUM TRANSPORTER"/>
    <property type="match status" value="1"/>
</dbReference>
<dbReference type="RefSeq" id="WP_023171868.1">
    <property type="nucleotide sequence ID" value="NC_022600.1"/>
</dbReference>
<evidence type="ECO:0000313" key="10">
    <source>
        <dbReference type="EMBL" id="AGY56832.1"/>
    </source>
</evidence>
<feature type="transmembrane region" description="Helical" evidence="8">
    <location>
        <begin position="199"/>
        <end position="220"/>
    </location>
</feature>
<dbReference type="eggNOG" id="COG0004">
    <property type="taxonomic scope" value="Bacteria"/>
</dbReference>
<dbReference type="Pfam" id="PF00909">
    <property type="entry name" value="Ammonium_transp"/>
    <property type="match status" value="1"/>
</dbReference>
<evidence type="ECO:0000313" key="11">
    <source>
        <dbReference type="Proteomes" id="UP000017396"/>
    </source>
</evidence>
<evidence type="ECO:0000256" key="6">
    <source>
        <dbReference type="ARBA" id="ARBA00023136"/>
    </source>
</evidence>
<accession>U5QD55</accession>
<evidence type="ECO:0000256" key="7">
    <source>
        <dbReference type="ARBA" id="ARBA00023177"/>
    </source>
</evidence>
<reference evidence="10 11" key="1">
    <citation type="journal article" date="2013" name="PLoS ONE">
        <title>Cultivation and Complete Genome Sequencing of Gloeobacter kilaueensis sp. nov., from a Lava Cave in Kilauea Caldera, Hawai'i.</title>
        <authorList>
            <person name="Saw J.H."/>
            <person name="Schatz M."/>
            <person name="Brown M.V."/>
            <person name="Kunkel D.D."/>
            <person name="Foster J.S."/>
            <person name="Shick H."/>
            <person name="Christensen S."/>
            <person name="Hou S."/>
            <person name="Wan X."/>
            <person name="Donachie S.P."/>
        </authorList>
    </citation>
    <scope>NUCLEOTIDE SEQUENCE [LARGE SCALE GENOMIC DNA]</scope>
    <source>
        <strain evidence="11">JS</strain>
    </source>
</reference>
<dbReference type="GO" id="GO:0005886">
    <property type="term" value="C:plasma membrane"/>
    <property type="evidence" value="ECO:0007669"/>
    <property type="project" value="UniProtKB-SubCell"/>
</dbReference>
<gene>
    <name evidence="10" type="ORF">GKIL_0586</name>
</gene>
<evidence type="ECO:0000256" key="5">
    <source>
        <dbReference type="ARBA" id="ARBA00022989"/>
    </source>
</evidence>
<feature type="domain" description="Ammonium transporter AmtB-like" evidence="9">
    <location>
        <begin position="100"/>
        <end position="525"/>
    </location>
</feature>
<dbReference type="GO" id="GO:0008519">
    <property type="term" value="F:ammonium channel activity"/>
    <property type="evidence" value="ECO:0007669"/>
    <property type="project" value="InterPro"/>
</dbReference>
<dbReference type="HOGENOM" id="CLU_000445_33_1_3"/>
<keyword evidence="3 8" id="KW-0813">Transport</keyword>
<evidence type="ECO:0000259" key="9">
    <source>
        <dbReference type="Pfam" id="PF00909"/>
    </source>
</evidence>
<evidence type="ECO:0000256" key="4">
    <source>
        <dbReference type="ARBA" id="ARBA00022692"/>
    </source>
</evidence>
<feature type="transmembrane region" description="Helical" evidence="8">
    <location>
        <begin position="138"/>
        <end position="158"/>
    </location>
</feature>
<dbReference type="InterPro" id="IPR029020">
    <property type="entry name" value="Ammonium/urea_transptr"/>
</dbReference>
<keyword evidence="4 8" id="KW-0812">Transmembrane</keyword>
<keyword evidence="6 8" id="KW-0472">Membrane</keyword>
<evidence type="ECO:0000256" key="2">
    <source>
        <dbReference type="ARBA" id="ARBA00005887"/>
    </source>
</evidence>
<dbReference type="InterPro" id="IPR018047">
    <property type="entry name" value="Ammonium_transpt_CS"/>
</dbReference>
<dbReference type="Gene3D" id="1.10.3430.10">
    <property type="entry name" value="Ammonium transporter AmtB like domains"/>
    <property type="match status" value="1"/>
</dbReference>
<dbReference type="Proteomes" id="UP000017396">
    <property type="component" value="Chromosome"/>
</dbReference>
<dbReference type="SUPFAM" id="SSF111352">
    <property type="entry name" value="Ammonium transporter"/>
    <property type="match status" value="1"/>
</dbReference>
<comment type="subcellular location">
    <subcellularLocation>
        <location evidence="8">Cell membrane</location>
        <topology evidence="8">Multi-pass membrane protein</topology>
    </subcellularLocation>
    <subcellularLocation>
        <location evidence="1">Membrane</location>
        <topology evidence="1">Multi-pass membrane protein</topology>
    </subcellularLocation>
</comment>
<feature type="transmembrane region" description="Helical" evidence="8">
    <location>
        <begin position="377"/>
        <end position="396"/>
    </location>
</feature>
<sequence>MNPKKRCQGNPLLGFLFALLLLLGAGTITSVQEAFAQAPAPAAAPTGDPTGETSAFANGVANPLKIDDTLKDVKDPAVKNAFSELYKLHVNERAGINMTWTLVTGFLVFFMQAGFALVETGFCRAKNAAHTMTMNMMVFCVGVVGWYICGFAFMFGGFGSTPTLGDTSALSWASGELSIGGFDIIGTKGFFLSGDFYDVSILALFLFQMVFMDTAATIPTGSTSERITWKGFLLMGLWVSMFIYPLVGNWVWGGGWLADMGVKFGLGHGAVDFAGSGVVHEIGGAVALAGAIAIGPRIGKYGPNGEVRAIPGHNMPLAILGTIILYFGWFGFNPGSTLSATDLRISDVAVTTMIAGGFGGVAAMFYMWIFEGKPDPGYSVNGILAGLVAITAPCAFVNPTQAAIIGVLAGGWVCVAGLFIERKLKIDDPVGAIAVHFANGAWGLIALGIFADGTYGEGWNGVKGRVKGVLAGDGGQLVAQFIDAITIAVVVGVASFIFFKIVDAVVGLRVSPDVELAGLDVPEMGIWGYPDPEASFSGGLPAPVRPAPDGTVAIAQQQQQQE</sequence>
<dbReference type="GO" id="GO:0097272">
    <property type="term" value="P:ammonium homeostasis"/>
    <property type="evidence" value="ECO:0007669"/>
    <property type="project" value="TreeGrafter"/>
</dbReference>
<keyword evidence="5 8" id="KW-1133">Transmembrane helix</keyword>
<evidence type="ECO:0000256" key="3">
    <source>
        <dbReference type="ARBA" id="ARBA00022448"/>
    </source>
</evidence>
<name>U5QD55_GLOK1</name>
<dbReference type="AlphaFoldDB" id="U5QD55"/>
<feature type="transmembrane region" description="Helical" evidence="8">
    <location>
        <begin position="402"/>
        <end position="420"/>
    </location>
</feature>
<keyword evidence="7 8" id="KW-0924">Ammonia transport</keyword>
<feature type="transmembrane region" description="Helical" evidence="8">
    <location>
        <begin position="98"/>
        <end position="118"/>
    </location>
</feature>
<protein>
    <recommendedName>
        <fullName evidence="8">Ammonium transporter</fullName>
    </recommendedName>
</protein>
<dbReference type="STRING" id="1183438.GKIL_0586"/>